<dbReference type="eggNOG" id="ENOG5032S0Q">
    <property type="taxonomic scope" value="Bacteria"/>
</dbReference>
<evidence type="ECO:0000313" key="3">
    <source>
        <dbReference type="Proteomes" id="UP000006294"/>
    </source>
</evidence>
<keyword evidence="1" id="KW-0812">Transmembrane</keyword>
<gene>
    <name evidence="2" type="primary">spoIIIAB</name>
    <name evidence="2" type="ordered locus">AXY_11640</name>
</gene>
<organism evidence="2 3">
    <name type="scientific">Amphibacillus xylanus (strain ATCC 51415 / DSM 6626 / JCM 7361 / LMG 17667 / NBRC 15112 / Ep01)</name>
    <dbReference type="NCBI Taxonomy" id="698758"/>
    <lineage>
        <taxon>Bacteria</taxon>
        <taxon>Bacillati</taxon>
        <taxon>Bacillota</taxon>
        <taxon>Bacilli</taxon>
        <taxon>Bacillales</taxon>
        <taxon>Bacillaceae</taxon>
        <taxon>Amphibacillus</taxon>
    </lineage>
</organism>
<keyword evidence="3" id="KW-1185">Reference proteome</keyword>
<dbReference type="Proteomes" id="UP000006294">
    <property type="component" value="Chromosome"/>
</dbReference>
<proteinExistence type="predicted"/>
<dbReference type="PIRSF" id="PIRSF021435">
    <property type="entry name" value="SpoIIIAB"/>
    <property type="match status" value="1"/>
</dbReference>
<sequence>MNLIGAILLIIATSLIGFEKAARLKKRPDQILQFKGALQVMEAEILYSQRLLADVCLQISTQIPAPVSHFFRKIGEEIGHHHDLPKLWIDELKHLLSYSALKHDEINVLKQFGQTLGHFDLINQQKQIQLAIVHLDRILIEAQNEYLIFSKVYRGIGVLSGILIALILM</sequence>
<name>K0J3W9_AMPXN</name>
<evidence type="ECO:0000256" key="1">
    <source>
        <dbReference type="SAM" id="Phobius"/>
    </source>
</evidence>
<accession>K0J3W9</accession>
<dbReference type="InterPro" id="IPR014198">
    <property type="entry name" value="Spore_III_AB"/>
</dbReference>
<dbReference type="KEGG" id="axl:AXY_11640"/>
<dbReference type="Pfam" id="PF09548">
    <property type="entry name" value="Spore_III_AB"/>
    <property type="match status" value="1"/>
</dbReference>
<dbReference type="OrthoDB" id="1957909at2"/>
<dbReference type="AlphaFoldDB" id="K0J3W9"/>
<dbReference type="EMBL" id="AP012050">
    <property type="protein sequence ID" value="BAM47296.1"/>
    <property type="molecule type" value="Genomic_DNA"/>
</dbReference>
<feature type="transmembrane region" description="Helical" evidence="1">
    <location>
        <begin position="152"/>
        <end position="168"/>
    </location>
</feature>
<dbReference type="RefSeq" id="WP_015009901.1">
    <property type="nucleotide sequence ID" value="NC_018704.1"/>
</dbReference>
<dbReference type="HOGENOM" id="CLU_120887_1_1_9"/>
<evidence type="ECO:0000313" key="2">
    <source>
        <dbReference type="EMBL" id="BAM47296.1"/>
    </source>
</evidence>
<dbReference type="STRING" id="698758.AXY_11640"/>
<protein>
    <submittedName>
        <fullName evidence="2">Stage III sporulation protein AB</fullName>
    </submittedName>
</protein>
<keyword evidence="1" id="KW-1133">Transmembrane helix</keyword>
<keyword evidence="1" id="KW-0472">Membrane</keyword>
<reference evidence="2 3" key="1">
    <citation type="submission" date="2011-01" db="EMBL/GenBank/DDBJ databases">
        <title>Whole genome sequence of Amphibacillus xylinus NBRC 15112.</title>
        <authorList>
            <person name="Nakazawa H."/>
            <person name="Katano Y."/>
            <person name="Nakamura S."/>
            <person name="Sasagawa M."/>
            <person name="Fukada J."/>
            <person name="Arai T."/>
            <person name="Sasakura N."/>
            <person name="Mochizuki D."/>
            <person name="Hosoyama A."/>
            <person name="Harada K."/>
            <person name="Horikawa H."/>
            <person name="Kato Y."/>
            <person name="Harada T."/>
            <person name="Sasaki K."/>
            <person name="Sekiguchi M."/>
            <person name="Hodoyama M."/>
            <person name="Nishiko R."/>
            <person name="Narita H."/>
            <person name="Hanamaki A."/>
            <person name="Hata C."/>
            <person name="Konno Y."/>
            <person name="Niimura Y."/>
            <person name="Yamazaki S."/>
            <person name="Fujita N."/>
        </authorList>
    </citation>
    <scope>NUCLEOTIDE SEQUENCE [LARGE SCALE GENOMIC DNA]</scope>
    <source>
        <strain evidence="3">ATCC 51415 / DSM 6626 / JCM 7361 / LMG 17667 / NBRC 15112 / Ep01</strain>
    </source>
</reference>